<dbReference type="AlphaFoldDB" id="A0A9D3ZUJ5"/>
<gene>
    <name evidence="1" type="ORF">J1N35_032283</name>
</gene>
<organism evidence="1 2">
    <name type="scientific">Gossypium stocksii</name>
    <dbReference type="NCBI Taxonomy" id="47602"/>
    <lineage>
        <taxon>Eukaryota</taxon>
        <taxon>Viridiplantae</taxon>
        <taxon>Streptophyta</taxon>
        <taxon>Embryophyta</taxon>
        <taxon>Tracheophyta</taxon>
        <taxon>Spermatophyta</taxon>
        <taxon>Magnoliopsida</taxon>
        <taxon>eudicotyledons</taxon>
        <taxon>Gunneridae</taxon>
        <taxon>Pentapetalae</taxon>
        <taxon>rosids</taxon>
        <taxon>malvids</taxon>
        <taxon>Malvales</taxon>
        <taxon>Malvaceae</taxon>
        <taxon>Malvoideae</taxon>
        <taxon>Gossypium</taxon>
    </lineage>
</organism>
<evidence type="ECO:0000313" key="1">
    <source>
        <dbReference type="EMBL" id="KAH1067296.1"/>
    </source>
</evidence>
<sequence>MLQSPTLDKQKKMTSYREKILRAVRNPSSSNIRWGYSVAFVSDVPLTVSKAEKRAHIQIQKGREGEVGSIRMDGELIVINQP</sequence>
<dbReference type="EMBL" id="JAIQCV010000009">
    <property type="protein sequence ID" value="KAH1067296.1"/>
    <property type="molecule type" value="Genomic_DNA"/>
</dbReference>
<protein>
    <submittedName>
        <fullName evidence="1">Uncharacterized protein</fullName>
    </submittedName>
</protein>
<accession>A0A9D3ZUJ5</accession>
<reference evidence="1 2" key="1">
    <citation type="journal article" date="2021" name="Plant Biotechnol. J.">
        <title>Multi-omics assisted identification of the key and species-specific regulatory components of drought-tolerant mechanisms in Gossypium stocksii.</title>
        <authorList>
            <person name="Yu D."/>
            <person name="Ke L."/>
            <person name="Zhang D."/>
            <person name="Wu Y."/>
            <person name="Sun Y."/>
            <person name="Mei J."/>
            <person name="Sun J."/>
            <person name="Sun Y."/>
        </authorList>
    </citation>
    <scope>NUCLEOTIDE SEQUENCE [LARGE SCALE GENOMIC DNA]</scope>
    <source>
        <strain evidence="2">cv. E1</strain>
        <tissue evidence="1">Leaf</tissue>
    </source>
</reference>
<comment type="caution">
    <text evidence="1">The sequence shown here is derived from an EMBL/GenBank/DDBJ whole genome shotgun (WGS) entry which is preliminary data.</text>
</comment>
<proteinExistence type="predicted"/>
<keyword evidence="2" id="KW-1185">Reference proteome</keyword>
<evidence type="ECO:0000313" key="2">
    <source>
        <dbReference type="Proteomes" id="UP000828251"/>
    </source>
</evidence>
<dbReference type="Proteomes" id="UP000828251">
    <property type="component" value="Unassembled WGS sequence"/>
</dbReference>
<name>A0A9D3ZUJ5_9ROSI</name>